<evidence type="ECO:0000256" key="4">
    <source>
        <dbReference type="ARBA" id="ARBA00022553"/>
    </source>
</evidence>
<dbReference type="InterPro" id="IPR003594">
    <property type="entry name" value="HATPase_dom"/>
</dbReference>
<dbReference type="Gene3D" id="6.10.340.10">
    <property type="match status" value="1"/>
</dbReference>
<dbReference type="Proteomes" id="UP001245561">
    <property type="component" value="Unassembled WGS sequence"/>
</dbReference>
<dbReference type="Pfam" id="PF00512">
    <property type="entry name" value="HisKA"/>
    <property type="match status" value="1"/>
</dbReference>
<comment type="caution">
    <text evidence="13">The sequence shown here is derived from an EMBL/GenBank/DDBJ whole genome shotgun (WGS) entry which is preliminary data.</text>
</comment>
<dbReference type="EMBL" id="JARPYT010000031">
    <property type="protein sequence ID" value="MDT2638414.1"/>
    <property type="molecule type" value="Genomic_DNA"/>
</dbReference>
<dbReference type="PANTHER" id="PTHR45453:SF1">
    <property type="entry name" value="PHOSPHATE REGULON SENSOR PROTEIN PHOR"/>
    <property type="match status" value="1"/>
</dbReference>
<dbReference type="PROSITE" id="PS50885">
    <property type="entry name" value="HAMP"/>
    <property type="match status" value="1"/>
</dbReference>
<evidence type="ECO:0000256" key="3">
    <source>
        <dbReference type="ARBA" id="ARBA00012438"/>
    </source>
</evidence>
<evidence type="ECO:0000256" key="2">
    <source>
        <dbReference type="ARBA" id="ARBA00004370"/>
    </source>
</evidence>
<dbReference type="Pfam" id="PF02518">
    <property type="entry name" value="HATPase_c"/>
    <property type="match status" value="1"/>
</dbReference>
<dbReference type="SUPFAM" id="SSF47384">
    <property type="entry name" value="Homodimeric domain of signal transducing histidine kinase"/>
    <property type="match status" value="1"/>
</dbReference>
<dbReference type="PRINTS" id="PR00344">
    <property type="entry name" value="BCTRLSENSOR"/>
</dbReference>
<dbReference type="PROSITE" id="PS50109">
    <property type="entry name" value="HIS_KIN"/>
    <property type="match status" value="1"/>
</dbReference>
<dbReference type="GO" id="GO:0005886">
    <property type="term" value="C:plasma membrane"/>
    <property type="evidence" value="ECO:0007669"/>
    <property type="project" value="TreeGrafter"/>
</dbReference>
<reference evidence="13 15" key="1">
    <citation type="submission" date="2023-03" db="EMBL/GenBank/DDBJ databases">
        <authorList>
            <person name="Shen W."/>
            <person name="Cai J."/>
        </authorList>
    </citation>
    <scope>NUCLEOTIDE SEQUENCE</scope>
    <source>
        <strain evidence="13">P55-2</strain>
        <strain evidence="12 15">P72-2</strain>
    </source>
</reference>
<dbReference type="RefSeq" id="WP_311859871.1">
    <property type="nucleotide sequence ID" value="NZ_JARPYR010000030.1"/>
</dbReference>
<dbReference type="InterPro" id="IPR050351">
    <property type="entry name" value="BphY/WalK/GraS-like"/>
</dbReference>
<keyword evidence="15" id="KW-1185">Reference proteome</keyword>
<dbReference type="GO" id="GO:0016036">
    <property type="term" value="P:cellular response to phosphate starvation"/>
    <property type="evidence" value="ECO:0007669"/>
    <property type="project" value="TreeGrafter"/>
</dbReference>
<dbReference type="SMART" id="SM00388">
    <property type="entry name" value="HisKA"/>
    <property type="match status" value="1"/>
</dbReference>
<dbReference type="InterPro" id="IPR003660">
    <property type="entry name" value="HAMP_dom"/>
</dbReference>
<dbReference type="SUPFAM" id="SSF55874">
    <property type="entry name" value="ATPase domain of HSP90 chaperone/DNA topoisomerase II/histidine kinase"/>
    <property type="match status" value="1"/>
</dbReference>
<evidence type="ECO:0000256" key="7">
    <source>
        <dbReference type="ARBA" id="ARBA00023012"/>
    </source>
</evidence>
<evidence type="ECO:0000256" key="5">
    <source>
        <dbReference type="ARBA" id="ARBA00022679"/>
    </source>
</evidence>
<dbReference type="CDD" id="cd00082">
    <property type="entry name" value="HisKA"/>
    <property type="match status" value="1"/>
</dbReference>
<evidence type="ECO:0000256" key="8">
    <source>
        <dbReference type="SAM" id="Coils"/>
    </source>
</evidence>
<dbReference type="EMBL" id="JARPYR010000030">
    <property type="protein sequence ID" value="MDT2597727.1"/>
    <property type="molecule type" value="Genomic_DNA"/>
</dbReference>
<evidence type="ECO:0000313" key="14">
    <source>
        <dbReference type="Proteomes" id="UP001245561"/>
    </source>
</evidence>
<evidence type="ECO:0000256" key="6">
    <source>
        <dbReference type="ARBA" id="ARBA00022777"/>
    </source>
</evidence>
<dbReference type="AlphaFoldDB" id="A0AAW8TP59"/>
<proteinExistence type="predicted"/>
<keyword evidence="4" id="KW-0597">Phosphoprotein</keyword>
<feature type="transmembrane region" description="Helical" evidence="9">
    <location>
        <begin position="12"/>
        <end position="32"/>
    </location>
</feature>
<feature type="coiled-coil region" evidence="8">
    <location>
        <begin position="222"/>
        <end position="252"/>
    </location>
</feature>
<keyword evidence="7" id="KW-0902">Two-component regulatory system</keyword>
<keyword evidence="9" id="KW-0472">Membrane</keyword>
<dbReference type="FunFam" id="3.30.565.10:FF:000006">
    <property type="entry name" value="Sensor histidine kinase WalK"/>
    <property type="match status" value="1"/>
</dbReference>
<keyword evidence="9" id="KW-1133">Transmembrane helix</keyword>
<dbReference type="EC" id="2.7.13.3" evidence="3"/>
<dbReference type="Gene3D" id="1.10.287.130">
    <property type="match status" value="1"/>
</dbReference>
<dbReference type="GO" id="GO:0000155">
    <property type="term" value="F:phosphorelay sensor kinase activity"/>
    <property type="evidence" value="ECO:0007669"/>
    <property type="project" value="InterPro"/>
</dbReference>
<evidence type="ECO:0000313" key="13">
    <source>
        <dbReference type="EMBL" id="MDT2638414.1"/>
    </source>
</evidence>
<protein>
    <recommendedName>
        <fullName evidence="3">histidine kinase</fullName>
        <ecNumber evidence="3">2.7.13.3</ecNumber>
    </recommendedName>
</protein>
<evidence type="ECO:0000259" key="11">
    <source>
        <dbReference type="PROSITE" id="PS50885"/>
    </source>
</evidence>
<feature type="transmembrane region" description="Helical" evidence="9">
    <location>
        <begin position="171"/>
        <end position="190"/>
    </location>
</feature>
<gene>
    <name evidence="13" type="ORF">P7D36_13080</name>
    <name evidence="12" type="ORF">P7D39_12030</name>
</gene>
<feature type="domain" description="Histidine kinase" evidence="10">
    <location>
        <begin position="252"/>
        <end position="465"/>
    </location>
</feature>
<dbReference type="GO" id="GO:0004721">
    <property type="term" value="F:phosphoprotein phosphatase activity"/>
    <property type="evidence" value="ECO:0007669"/>
    <property type="project" value="TreeGrafter"/>
</dbReference>
<evidence type="ECO:0000256" key="9">
    <source>
        <dbReference type="SAM" id="Phobius"/>
    </source>
</evidence>
<keyword evidence="8" id="KW-0175">Coiled coil</keyword>
<dbReference type="PANTHER" id="PTHR45453">
    <property type="entry name" value="PHOSPHATE REGULON SENSOR PROTEIN PHOR"/>
    <property type="match status" value="1"/>
</dbReference>
<feature type="domain" description="HAMP" evidence="11">
    <location>
        <begin position="191"/>
        <end position="244"/>
    </location>
</feature>
<sequence>MKKRTIRTQLIISFLVIATLIIGSLSLITLGLTNNHFSKYVNERQEDLLKQYVNTIDLLWENSNGAWNNEEISALSAKALENNFYFSIEDTQGKIVWQLQGKDLEIARSKLKRNAEKVSQKKSVELDETIEDKKKLVNDGREFGWVTFYYLGPYAYTEHDAMFISSMKQSLMYVAFSALVVSIILASWIATRLGLPLKHVSDFTHKLTRGEYAQKIPQETSIIEINSLIDSLNDLSNQLEKQDSLRKRLTTDISHELRTPLTTLKGNIEGMIDGVWKITPERLQSCYDEIDRLTRLIRNIELINKIETNYDHLKKTDVDLYKLVESVIENFTSKISEKNISVKIHGERPVVSADKDKMSQVLTNLLSNAIKFTQKEGRIDFSITSDKNNILLSIEDNGIGLEKDQQFHIFDRFYMADPSRSSSLGGQGIGLAIVKSIVEAHNGTIEVKSNLGLGTKFSIKLPSDSK</sequence>
<dbReference type="CDD" id="cd00075">
    <property type="entry name" value="HATPase"/>
    <property type="match status" value="1"/>
</dbReference>
<dbReference type="InterPro" id="IPR005467">
    <property type="entry name" value="His_kinase_dom"/>
</dbReference>
<dbReference type="Gene3D" id="3.30.565.10">
    <property type="entry name" value="Histidine kinase-like ATPase, C-terminal domain"/>
    <property type="match status" value="1"/>
</dbReference>
<dbReference type="InterPro" id="IPR036097">
    <property type="entry name" value="HisK_dim/P_sf"/>
</dbReference>
<dbReference type="InterPro" id="IPR004358">
    <property type="entry name" value="Sig_transdc_His_kin-like_C"/>
</dbReference>
<keyword evidence="6 13" id="KW-0418">Kinase</keyword>
<keyword evidence="5" id="KW-0808">Transferase</keyword>
<evidence type="ECO:0000313" key="12">
    <source>
        <dbReference type="EMBL" id="MDT2597727.1"/>
    </source>
</evidence>
<dbReference type="InterPro" id="IPR036890">
    <property type="entry name" value="HATPase_C_sf"/>
</dbReference>
<keyword evidence="9" id="KW-0812">Transmembrane</keyword>
<organism evidence="13 14">
    <name type="scientific">Enterococcus dongliensis</name>
    <dbReference type="NCBI Taxonomy" id="2559925"/>
    <lineage>
        <taxon>Bacteria</taxon>
        <taxon>Bacillati</taxon>
        <taxon>Bacillota</taxon>
        <taxon>Bacilli</taxon>
        <taxon>Lactobacillales</taxon>
        <taxon>Enterococcaceae</taxon>
        <taxon>Enterococcus</taxon>
    </lineage>
</organism>
<dbReference type="SMART" id="SM00387">
    <property type="entry name" value="HATPase_c"/>
    <property type="match status" value="1"/>
</dbReference>
<comment type="subcellular location">
    <subcellularLocation>
        <location evidence="2">Membrane</location>
    </subcellularLocation>
</comment>
<dbReference type="InterPro" id="IPR003661">
    <property type="entry name" value="HisK_dim/P_dom"/>
</dbReference>
<evidence type="ECO:0000313" key="15">
    <source>
        <dbReference type="Proteomes" id="UP001256547"/>
    </source>
</evidence>
<evidence type="ECO:0000259" key="10">
    <source>
        <dbReference type="PROSITE" id="PS50109"/>
    </source>
</evidence>
<accession>A0AAW8TP59</accession>
<dbReference type="Proteomes" id="UP001256547">
    <property type="component" value="Unassembled WGS sequence"/>
</dbReference>
<name>A0AAW8TP59_9ENTE</name>
<evidence type="ECO:0000256" key="1">
    <source>
        <dbReference type="ARBA" id="ARBA00000085"/>
    </source>
</evidence>
<comment type="catalytic activity">
    <reaction evidence="1">
        <text>ATP + protein L-histidine = ADP + protein N-phospho-L-histidine.</text>
        <dbReference type="EC" id="2.7.13.3"/>
    </reaction>
</comment>